<evidence type="ECO:0000256" key="8">
    <source>
        <dbReference type="SAM" id="MobiDB-lite"/>
    </source>
</evidence>
<comment type="similarity">
    <text evidence="1 4 7">Belongs to the Glu/Leu/Phe/Val dehydrogenases family.</text>
</comment>
<evidence type="ECO:0000256" key="5">
    <source>
        <dbReference type="PIRSR" id="PIRSR000185-1"/>
    </source>
</evidence>
<dbReference type="RefSeq" id="WP_138652631.1">
    <property type="nucleotide sequence ID" value="NZ_CP040637.1"/>
</dbReference>
<dbReference type="PANTHER" id="PTHR11606">
    <property type="entry name" value="GLUTAMATE DEHYDROGENASE"/>
    <property type="match status" value="1"/>
</dbReference>
<evidence type="ECO:0000256" key="4">
    <source>
        <dbReference type="PIRNR" id="PIRNR000185"/>
    </source>
</evidence>
<dbReference type="SMART" id="SM00839">
    <property type="entry name" value="ELFV_dehydrog"/>
    <property type="match status" value="1"/>
</dbReference>
<dbReference type="InterPro" id="IPR054867">
    <property type="entry name" value="GluDhGdhB"/>
</dbReference>
<protein>
    <recommendedName>
        <fullName evidence="4">Glutamate dehydrogenase</fullName>
    </recommendedName>
</protein>
<dbReference type="InterPro" id="IPR014362">
    <property type="entry name" value="Glu_DH"/>
</dbReference>
<dbReference type="PROSITE" id="PS00074">
    <property type="entry name" value="GLFV_DEHYDROGENASE"/>
    <property type="match status" value="1"/>
</dbReference>
<evidence type="ECO:0000259" key="9">
    <source>
        <dbReference type="SMART" id="SM00839"/>
    </source>
</evidence>
<dbReference type="Gene3D" id="3.40.50.720">
    <property type="entry name" value="NAD(P)-binding Rossmann-like Domain"/>
    <property type="match status" value="1"/>
</dbReference>
<dbReference type="Gene3D" id="3.40.50.10860">
    <property type="entry name" value="Leucine Dehydrogenase, chain A, domain 1"/>
    <property type="match status" value="1"/>
</dbReference>
<name>A0A4P9TEX5_9EURY</name>
<dbReference type="InterPro" id="IPR033922">
    <property type="entry name" value="NAD_bind_Glu_DH"/>
</dbReference>
<evidence type="ECO:0000256" key="2">
    <source>
        <dbReference type="ARBA" id="ARBA00011643"/>
    </source>
</evidence>
<proteinExistence type="inferred from homology"/>
<dbReference type="InterPro" id="IPR046346">
    <property type="entry name" value="Aminoacid_DH-like_N_sf"/>
</dbReference>
<evidence type="ECO:0000256" key="6">
    <source>
        <dbReference type="PIRSR" id="PIRSR000185-3"/>
    </source>
</evidence>
<dbReference type="Pfam" id="PF00208">
    <property type="entry name" value="ELFV_dehydrog"/>
    <property type="match status" value="1"/>
</dbReference>
<keyword evidence="11" id="KW-1185">Reference proteome</keyword>
<gene>
    <name evidence="10" type="ORF">FGF80_05250</name>
</gene>
<feature type="domain" description="Glutamate/phenylalanine/leucine/valine/L-tryptophan dehydrogenase C-terminal" evidence="9">
    <location>
        <begin position="199"/>
        <end position="436"/>
    </location>
</feature>
<sequence>MASQHRSTTTREATAASAASETALETARRQLDRVAAQLDIDDAVIERLSHPRAVHEVTVPLERDDGSVEVFTGYRAQHDSVRGPYKGGLRYHPDVTRDECVGLSMWMTWKCAVMDLPFGGAKGGIVVDPKSLSDGETERLTRRFAQEIRDVIGPNTDIPAPDMGTDPQAMAWLMDAYSMQEGETIPGVVTGKPPVIGGSYGREEAPGRSVAIVTRESCDYYDYPLAETTVAVQGFGSVGANAARLLEEWGATIVAVSDVNGGVYDPDGIDVSAIPSHDEEPEAVTRFATDLDEGDDVSRISNSDLLELDVDVLVPAAVGNVITADNADAIAADIVVEGANGPTTFAADTILEERGVHVIPDILANAGGVTVSYFEWLQDINRRQWSLERVNEELDAEMKTAWNALKNHVERRDVTWRDAAYAVALDRIGDSHEMRGLWP</sequence>
<keyword evidence="3 4" id="KW-0560">Oxidoreductase</keyword>
<dbReference type="KEGG" id="npl:FGF80_05250"/>
<feature type="site" description="Important for catalysis" evidence="6">
    <location>
        <position position="162"/>
    </location>
</feature>
<dbReference type="InterPro" id="IPR036291">
    <property type="entry name" value="NAD(P)-bd_dom_sf"/>
</dbReference>
<dbReference type="PIRSF" id="PIRSF000185">
    <property type="entry name" value="Glu_DH"/>
    <property type="match status" value="1"/>
</dbReference>
<evidence type="ECO:0000313" key="10">
    <source>
        <dbReference type="EMBL" id="QCW02675.1"/>
    </source>
</evidence>
<dbReference type="CDD" id="cd01076">
    <property type="entry name" value="NAD_bind_1_Glu_DH"/>
    <property type="match status" value="1"/>
</dbReference>
<dbReference type="Pfam" id="PF02812">
    <property type="entry name" value="ELFV_dehydrog_N"/>
    <property type="match status" value="1"/>
</dbReference>
<organism evidence="10 11">
    <name type="scientific">Natrinema pallidum</name>
    <dbReference type="NCBI Taxonomy" id="69527"/>
    <lineage>
        <taxon>Archaea</taxon>
        <taxon>Methanobacteriati</taxon>
        <taxon>Methanobacteriota</taxon>
        <taxon>Stenosarchaea group</taxon>
        <taxon>Halobacteria</taxon>
        <taxon>Halobacteriales</taxon>
        <taxon>Natrialbaceae</taxon>
        <taxon>Natrinema</taxon>
    </lineage>
</organism>
<feature type="active site" description="Proton donor" evidence="5">
    <location>
        <position position="122"/>
    </location>
</feature>
<feature type="region of interest" description="Disordered" evidence="8">
    <location>
        <begin position="1"/>
        <end position="21"/>
    </location>
</feature>
<dbReference type="PANTHER" id="PTHR11606:SF13">
    <property type="entry name" value="GLUTAMATE DEHYDROGENASE 1, MITOCHONDRIAL"/>
    <property type="match status" value="1"/>
</dbReference>
<evidence type="ECO:0000313" key="11">
    <source>
        <dbReference type="Proteomes" id="UP000307562"/>
    </source>
</evidence>
<dbReference type="SUPFAM" id="SSF53223">
    <property type="entry name" value="Aminoacid dehydrogenase-like, N-terminal domain"/>
    <property type="match status" value="1"/>
</dbReference>
<dbReference type="InterPro" id="IPR033524">
    <property type="entry name" value="Glu/Leu/Phe/Val_DH_AS"/>
</dbReference>
<accession>A0A4P9TEX5</accession>
<dbReference type="FunFam" id="3.40.50.10860:FF:000003">
    <property type="entry name" value="Glutamate dehydrogenase"/>
    <property type="match status" value="1"/>
</dbReference>
<dbReference type="PRINTS" id="PR00082">
    <property type="entry name" value="GLFDHDRGNASE"/>
</dbReference>
<dbReference type="GO" id="GO:0006538">
    <property type="term" value="P:L-glutamate catabolic process"/>
    <property type="evidence" value="ECO:0007669"/>
    <property type="project" value="TreeGrafter"/>
</dbReference>
<dbReference type="GeneID" id="96155358"/>
<dbReference type="NCBIfam" id="NF041398">
    <property type="entry name" value="GluDhGdhB_Halo"/>
    <property type="match status" value="1"/>
</dbReference>
<dbReference type="InterPro" id="IPR006095">
    <property type="entry name" value="Glu/Leu/Phe/Val/Trp_DH"/>
</dbReference>
<comment type="subunit">
    <text evidence="2">Homohexamer.</text>
</comment>
<dbReference type="InterPro" id="IPR006096">
    <property type="entry name" value="Glu/Leu/Phe/Val/Trp_DH_C"/>
</dbReference>
<dbReference type="AlphaFoldDB" id="A0A4P9TEX5"/>
<evidence type="ECO:0000256" key="3">
    <source>
        <dbReference type="ARBA" id="ARBA00023002"/>
    </source>
</evidence>
<reference evidence="11" key="1">
    <citation type="submission" date="2019-05" db="EMBL/GenBank/DDBJ databases">
        <title>Complete Genome Sequence and Methylation Pattern of the Halophilic Archaeon Natrinema pallidum BOL6-1.</title>
        <authorList>
            <person name="DasSarma P."/>
            <person name="DasSarma B.P."/>
            <person name="DasSarma S.L."/>
            <person name="Martinez F.L."/>
            <person name="Guzman D."/>
            <person name="Roberts R.J."/>
            <person name="DasSarma S."/>
        </authorList>
    </citation>
    <scope>NUCLEOTIDE SEQUENCE [LARGE SCALE GENOMIC DNA]</scope>
    <source>
        <strain evidence="11">BOL6-1</strain>
    </source>
</reference>
<dbReference type="SUPFAM" id="SSF51735">
    <property type="entry name" value="NAD(P)-binding Rossmann-fold domains"/>
    <property type="match status" value="1"/>
</dbReference>
<dbReference type="Proteomes" id="UP000307562">
    <property type="component" value="Chromosome"/>
</dbReference>
<evidence type="ECO:0000256" key="7">
    <source>
        <dbReference type="RuleBase" id="RU004417"/>
    </source>
</evidence>
<evidence type="ECO:0000256" key="1">
    <source>
        <dbReference type="ARBA" id="ARBA00006382"/>
    </source>
</evidence>
<dbReference type="EMBL" id="CP040637">
    <property type="protein sequence ID" value="QCW02675.1"/>
    <property type="molecule type" value="Genomic_DNA"/>
</dbReference>
<dbReference type="GO" id="GO:0004352">
    <property type="term" value="F:glutamate dehydrogenase (NAD+) activity"/>
    <property type="evidence" value="ECO:0007669"/>
    <property type="project" value="TreeGrafter"/>
</dbReference>
<dbReference type="InterPro" id="IPR006097">
    <property type="entry name" value="Glu/Leu/Phe/Val/Trp_DH_dimer"/>
</dbReference>